<dbReference type="CDD" id="cd03019">
    <property type="entry name" value="DsbA_DsbA"/>
    <property type="match status" value="1"/>
</dbReference>
<dbReference type="GO" id="GO:0042597">
    <property type="term" value="C:periplasmic space"/>
    <property type="evidence" value="ECO:0007669"/>
    <property type="project" value="UniProtKB-SubCell"/>
</dbReference>
<reference evidence="11" key="1">
    <citation type="submission" date="2020-05" db="EMBL/GenBank/DDBJ databases">
        <authorList>
            <person name="Wang L."/>
            <person name="Shao Z."/>
        </authorList>
    </citation>
    <scope>NUCLEOTIDE SEQUENCE</scope>
    <source>
        <strain evidence="11">MCCC 1A05776</strain>
    </source>
</reference>
<evidence type="ECO:0000256" key="5">
    <source>
        <dbReference type="ARBA" id="ARBA00023157"/>
    </source>
</evidence>
<dbReference type="AlphaFoldDB" id="A0AAW4YWY2"/>
<protein>
    <recommendedName>
        <fullName evidence="7">Thiol:disulfide interchange protein</fullName>
    </recommendedName>
</protein>
<dbReference type="RefSeq" id="WP_103970471.1">
    <property type="nucleotide sequence ID" value="NZ_FNVC01000035.1"/>
</dbReference>
<organism evidence="11 12">
    <name type="scientific">Billgrantia desiderata</name>
    <dbReference type="NCBI Taxonomy" id="52021"/>
    <lineage>
        <taxon>Bacteria</taxon>
        <taxon>Pseudomonadati</taxon>
        <taxon>Pseudomonadota</taxon>
        <taxon>Gammaproteobacteria</taxon>
        <taxon>Oceanospirillales</taxon>
        <taxon>Halomonadaceae</taxon>
        <taxon>Billgrantia</taxon>
    </lineage>
</organism>
<feature type="chain" id="PRO_5043991832" description="Thiol:disulfide interchange protein" evidence="9">
    <location>
        <begin position="27"/>
        <end position="215"/>
    </location>
</feature>
<evidence type="ECO:0000313" key="12">
    <source>
        <dbReference type="Proteomes" id="UP001320178"/>
    </source>
</evidence>
<evidence type="ECO:0000256" key="1">
    <source>
        <dbReference type="ARBA" id="ARBA00004418"/>
    </source>
</evidence>
<dbReference type="EMBL" id="JABFTS010000009">
    <property type="protein sequence ID" value="MCE8053138.1"/>
    <property type="molecule type" value="Genomic_DNA"/>
</dbReference>
<keyword evidence="3 9" id="KW-0732">Signal</keyword>
<accession>A0AAW4YWY2</accession>
<dbReference type="PIRSF" id="PIRSF001488">
    <property type="entry name" value="Tdi_protein"/>
    <property type="match status" value="1"/>
</dbReference>
<evidence type="ECO:0000256" key="3">
    <source>
        <dbReference type="ARBA" id="ARBA00022729"/>
    </source>
</evidence>
<gene>
    <name evidence="11" type="ORF">HOP61_17750</name>
</gene>
<evidence type="ECO:0000256" key="2">
    <source>
        <dbReference type="ARBA" id="ARBA00005791"/>
    </source>
</evidence>
<dbReference type="InterPro" id="IPR001853">
    <property type="entry name" value="DSBA-like_thioredoxin_dom"/>
</dbReference>
<evidence type="ECO:0000259" key="10">
    <source>
        <dbReference type="PROSITE" id="PS51352"/>
    </source>
</evidence>
<evidence type="ECO:0000313" key="11">
    <source>
        <dbReference type="EMBL" id="MCE8053138.1"/>
    </source>
</evidence>
<sequence>MFKPFRLLQSAVIAVAGLGLASLASANVVEGQHYERLPEPVETRVEEGQIEVVEAFWYGCPHCYNLQSSVKAWYETLGDDVSVEHLPATMGGDWNTHAVVFYAAEELGIREEAHADIFNAIHQEGRRLTDADSIAAFFSEYGVSEEEARKALDSFGVKSQVNQAHARMRSMRLMGVPALIIDGRYLVTPSSAGSLENMPQVADALIERVRQERED</sequence>
<dbReference type="InterPro" id="IPR013766">
    <property type="entry name" value="Thioredoxin_domain"/>
</dbReference>
<dbReference type="InterPro" id="IPR050824">
    <property type="entry name" value="Thiol_disulfide_DsbA"/>
</dbReference>
<evidence type="ECO:0000256" key="9">
    <source>
        <dbReference type="SAM" id="SignalP"/>
    </source>
</evidence>
<evidence type="ECO:0000256" key="7">
    <source>
        <dbReference type="PIRNR" id="PIRNR001488"/>
    </source>
</evidence>
<evidence type="ECO:0000256" key="8">
    <source>
        <dbReference type="PIRSR" id="PIRSR001488-1"/>
    </source>
</evidence>
<dbReference type="InterPro" id="IPR036249">
    <property type="entry name" value="Thioredoxin-like_sf"/>
</dbReference>
<evidence type="ECO:0000256" key="6">
    <source>
        <dbReference type="ARBA" id="ARBA00023284"/>
    </source>
</evidence>
<dbReference type="GO" id="GO:0016491">
    <property type="term" value="F:oxidoreductase activity"/>
    <property type="evidence" value="ECO:0007669"/>
    <property type="project" value="InterPro"/>
</dbReference>
<feature type="domain" description="Thioredoxin" evidence="10">
    <location>
        <begin position="14"/>
        <end position="157"/>
    </location>
</feature>
<feature type="signal peptide" evidence="9">
    <location>
        <begin position="1"/>
        <end position="26"/>
    </location>
</feature>
<dbReference type="PANTHER" id="PTHR35891">
    <property type="entry name" value="THIOL:DISULFIDE INTERCHANGE PROTEIN DSBA"/>
    <property type="match status" value="1"/>
</dbReference>
<reference evidence="11" key="2">
    <citation type="journal article" date="2021" name="Front. Microbiol.">
        <title>Aerobic Denitrification and Heterotrophic Sulfur Oxidation in the Genus Halomonas Revealed by Six Novel Species Characterizations and Genome-Based Analysis.</title>
        <authorList>
            <person name="Wang L."/>
            <person name="Shao Z."/>
        </authorList>
    </citation>
    <scope>NUCLEOTIDE SEQUENCE</scope>
    <source>
        <strain evidence="11">MCCC 1A05776</strain>
    </source>
</reference>
<proteinExistence type="inferred from homology"/>
<feature type="disulfide bond" description="Redox-active" evidence="8">
    <location>
        <begin position="60"/>
        <end position="63"/>
    </location>
</feature>
<dbReference type="Proteomes" id="UP001320178">
    <property type="component" value="Unassembled WGS sequence"/>
</dbReference>
<comment type="caution">
    <text evidence="11">The sequence shown here is derived from an EMBL/GenBank/DDBJ whole genome shotgun (WGS) entry which is preliminary data.</text>
</comment>
<keyword evidence="5 7" id="KW-1015">Disulfide bond</keyword>
<name>A0AAW4YWY2_9GAMM</name>
<evidence type="ECO:0000256" key="4">
    <source>
        <dbReference type="ARBA" id="ARBA00022764"/>
    </source>
</evidence>
<dbReference type="SUPFAM" id="SSF52833">
    <property type="entry name" value="Thioredoxin-like"/>
    <property type="match status" value="1"/>
</dbReference>
<dbReference type="PANTHER" id="PTHR35891:SF2">
    <property type="entry name" value="THIOL:DISULFIDE INTERCHANGE PROTEIN DSBA"/>
    <property type="match status" value="1"/>
</dbReference>
<keyword evidence="6" id="KW-0676">Redox-active center</keyword>
<dbReference type="Pfam" id="PF01323">
    <property type="entry name" value="DSBA"/>
    <property type="match status" value="1"/>
</dbReference>
<dbReference type="PROSITE" id="PS51352">
    <property type="entry name" value="THIOREDOXIN_2"/>
    <property type="match status" value="1"/>
</dbReference>
<keyword evidence="4 7" id="KW-0574">Periplasm</keyword>
<comment type="similarity">
    <text evidence="2">Belongs to the thioredoxin family. DsbA subfamily.</text>
</comment>
<comment type="subcellular location">
    <subcellularLocation>
        <location evidence="1 7">Periplasm</location>
    </subcellularLocation>
</comment>
<dbReference type="InterPro" id="IPR023205">
    <property type="entry name" value="DsbA/DsbL"/>
</dbReference>
<dbReference type="Gene3D" id="3.40.30.10">
    <property type="entry name" value="Glutaredoxin"/>
    <property type="match status" value="1"/>
</dbReference>